<comment type="similarity">
    <text evidence="1 5">Belongs to the AB hydrolase superfamily.</text>
</comment>
<dbReference type="PANTHER" id="PTHR14189:SF0">
    <property type="entry name" value="PROTEIN PHOSPHATASE METHYLESTERASE 1"/>
    <property type="match status" value="1"/>
</dbReference>
<name>A0A1I8BVM9_MELHA</name>
<evidence type="ECO:0000313" key="10">
    <source>
        <dbReference type="WBParaSite" id="MhA1_Contig630.frz3.gene21"/>
    </source>
</evidence>
<keyword evidence="2 5" id="KW-0719">Serine esterase</keyword>
<dbReference type="Proteomes" id="UP000095281">
    <property type="component" value="Unplaced"/>
</dbReference>
<evidence type="ECO:0000256" key="6">
    <source>
        <dbReference type="PIRSR" id="PIRSR022950-1"/>
    </source>
</evidence>
<feature type="compositionally biased region" description="Polar residues" evidence="7">
    <location>
        <begin position="299"/>
        <end position="310"/>
    </location>
</feature>
<feature type="domain" description="AB hydrolase-1" evidence="8">
    <location>
        <begin position="41"/>
        <end position="285"/>
    </location>
</feature>
<dbReference type="AlphaFoldDB" id="A0A1I8BVM9"/>
<dbReference type="InterPro" id="IPR016812">
    <property type="entry name" value="PPase_methylesterase_euk"/>
</dbReference>
<proteinExistence type="inferred from homology"/>
<feature type="region of interest" description="Disordered" evidence="7">
    <location>
        <begin position="279"/>
        <end position="310"/>
    </location>
</feature>
<comment type="catalytic activity">
    <reaction evidence="4">
        <text>[phosphatase 2A protein]-C-terminal L-leucine methyl ester + H2O = [phosphatase 2A protein]-C-terminal L-leucine + methanol + H(+)</text>
        <dbReference type="Rhea" id="RHEA:48548"/>
        <dbReference type="Rhea" id="RHEA-COMP:12134"/>
        <dbReference type="Rhea" id="RHEA-COMP:12135"/>
        <dbReference type="ChEBI" id="CHEBI:15377"/>
        <dbReference type="ChEBI" id="CHEBI:15378"/>
        <dbReference type="ChEBI" id="CHEBI:17790"/>
        <dbReference type="ChEBI" id="CHEBI:90516"/>
        <dbReference type="ChEBI" id="CHEBI:90517"/>
        <dbReference type="EC" id="3.1.1.89"/>
    </reaction>
</comment>
<dbReference type="InterPro" id="IPR000073">
    <property type="entry name" value="AB_hydrolase_1"/>
</dbReference>
<evidence type="ECO:0000256" key="4">
    <source>
        <dbReference type="ARBA" id="ARBA00049203"/>
    </source>
</evidence>
<evidence type="ECO:0000256" key="3">
    <source>
        <dbReference type="ARBA" id="ARBA00022801"/>
    </source>
</evidence>
<keyword evidence="3 5" id="KW-0378">Hydrolase</keyword>
<dbReference type="Gene3D" id="3.40.50.1820">
    <property type="entry name" value="alpha/beta hydrolase"/>
    <property type="match status" value="1"/>
</dbReference>
<dbReference type="OMA" id="QGKFQTC"/>
<organism evidence="9 10">
    <name type="scientific">Meloidogyne hapla</name>
    <name type="common">Root-knot nematode worm</name>
    <dbReference type="NCBI Taxonomy" id="6305"/>
    <lineage>
        <taxon>Eukaryota</taxon>
        <taxon>Metazoa</taxon>
        <taxon>Ecdysozoa</taxon>
        <taxon>Nematoda</taxon>
        <taxon>Chromadorea</taxon>
        <taxon>Rhabditida</taxon>
        <taxon>Tylenchina</taxon>
        <taxon>Tylenchomorpha</taxon>
        <taxon>Tylenchoidea</taxon>
        <taxon>Meloidogynidae</taxon>
        <taxon>Meloidogyninae</taxon>
        <taxon>Meloidogyne</taxon>
    </lineage>
</organism>
<protein>
    <recommendedName>
        <fullName evidence="5">Protein phosphatase methylesterase 1</fullName>
        <shortName evidence="5">PME-1</shortName>
        <ecNumber evidence="5">3.1.1.-</ecNumber>
    </recommendedName>
</protein>
<dbReference type="PANTHER" id="PTHR14189">
    <property type="entry name" value="PROTEIN PHOSPHATASE METHYLESTERASE-1 RELATED"/>
    <property type="match status" value="1"/>
</dbReference>
<evidence type="ECO:0000259" key="8">
    <source>
        <dbReference type="Pfam" id="PF12697"/>
    </source>
</evidence>
<accession>A0A1I8BVM9</accession>
<comment type="function">
    <text evidence="5">Demethylates proteins that have been reversibly carboxymethylated.</text>
</comment>
<dbReference type="SUPFAM" id="SSF53474">
    <property type="entry name" value="alpha/beta-Hydrolases"/>
    <property type="match status" value="1"/>
</dbReference>
<feature type="active site" evidence="6">
    <location>
        <position position="143"/>
    </location>
</feature>
<dbReference type="Pfam" id="PF12697">
    <property type="entry name" value="Abhydrolase_6"/>
    <property type="match status" value="1"/>
</dbReference>
<evidence type="ECO:0000256" key="7">
    <source>
        <dbReference type="SAM" id="MobiDB-lite"/>
    </source>
</evidence>
<keyword evidence="9" id="KW-1185">Reference proteome</keyword>
<sequence>MLDFTPLKWNEFFERKEILSIGDKDKFNVYLKGSTGPLFYLLHGGGYTGLTWACFSEQLSSQIECQIIAPDLCDHGESQVEDNKDMSAERMAKDVCSIYHHLYGERTTPPPLILIGHSMGGAIAIHIASFSLLPNILAVSAIDVVEGSAIASLNIMQQFLRDRPQIFVSTEKAIEWCIKNRITSNLRAARVSMPSRLVYFENNCGKKMLKWRTNLSKTEPYWKGWFKGLSKLFLNCEPVKILILANIDRLDRELMTGQMRGQFQLEVMHKVGHAVHEDNPEAVAKRQPHTHDDEENDKTMTTTQKVEQLK</sequence>
<dbReference type="InterPro" id="IPR029058">
    <property type="entry name" value="AB_hydrolase_fold"/>
</dbReference>
<evidence type="ECO:0000256" key="5">
    <source>
        <dbReference type="PIRNR" id="PIRNR022950"/>
    </source>
</evidence>
<evidence type="ECO:0000256" key="2">
    <source>
        <dbReference type="ARBA" id="ARBA00022487"/>
    </source>
</evidence>
<dbReference type="GO" id="GO:0051723">
    <property type="term" value="F:protein methylesterase activity"/>
    <property type="evidence" value="ECO:0007669"/>
    <property type="project" value="UniProtKB-EC"/>
</dbReference>
<evidence type="ECO:0000256" key="1">
    <source>
        <dbReference type="ARBA" id="ARBA00008645"/>
    </source>
</evidence>
<feature type="active site" evidence="6">
    <location>
        <position position="273"/>
    </location>
</feature>
<dbReference type="PIRSF" id="PIRSF022950">
    <property type="entry name" value="PPase_methylesterase_euk"/>
    <property type="match status" value="1"/>
</dbReference>
<dbReference type="WBParaSite" id="MhA1_Contig630.frz3.gene21">
    <property type="protein sequence ID" value="MhA1_Contig630.frz3.gene21"/>
    <property type="gene ID" value="MhA1_Contig630.frz3.gene21"/>
</dbReference>
<feature type="active site" evidence="6">
    <location>
        <position position="118"/>
    </location>
</feature>
<dbReference type="EC" id="3.1.1.-" evidence="5"/>
<reference evidence="10" key="1">
    <citation type="submission" date="2016-11" db="UniProtKB">
        <authorList>
            <consortium name="WormBaseParasite"/>
        </authorList>
    </citation>
    <scope>IDENTIFICATION</scope>
</reference>
<evidence type="ECO:0000313" key="9">
    <source>
        <dbReference type="Proteomes" id="UP000095281"/>
    </source>
</evidence>